<feature type="transmembrane region" description="Helical" evidence="2">
    <location>
        <begin position="1153"/>
        <end position="1172"/>
    </location>
</feature>
<feature type="transmembrane region" description="Helical" evidence="2">
    <location>
        <begin position="1372"/>
        <end position="1392"/>
    </location>
</feature>
<feature type="transmembrane region" description="Helical" evidence="2">
    <location>
        <begin position="1064"/>
        <end position="1084"/>
    </location>
</feature>
<proteinExistence type="predicted"/>
<feature type="transmembrane region" description="Helical" evidence="2">
    <location>
        <begin position="1333"/>
        <end position="1351"/>
    </location>
</feature>
<evidence type="ECO:0008006" key="5">
    <source>
        <dbReference type="Google" id="ProtNLM"/>
    </source>
</evidence>
<evidence type="ECO:0000256" key="2">
    <source>
        <dbReference type="SAM" id="Phobius"/>
    </source>
</evidence>
<feature type="compositionally biased region" description="Polar residues" evidence="1">
    <location>
        <begin position="1228"/>
        <end position="1243"/>
    </location>
</feature>
<feature type="transmembrane region" description="Helical" evidence="2">
    <location>
        <begin position="1184"/>
        <end position="1202"/>
    </location>
</feature>
<dbReference type="EMBL" id="LSMT01000016">
    <property type="protein sequence ID" value="PFX33040.1"/>
    <property type="molecule type" value="Genomic_DNA"/>
</dbReference>
<evidence type="ECO:0000313" key="4">
    <source>
        <dbReference type="Proteomes" id="UP000225706"/>
    </source>
</evidence>
<name>A0A2B4SVY7_STYPI</name>
<keyword evidence="4" id="KW-1185">Reference proteome</keyword>
<feature type="transmembrane region" description="Helical" evidence="2">
    <location>
        <begin position="952"/>
        <end position="970"/>
    </location>
</feature>
<dbReference type="PANTHER" id="PTHR11319">
    <property type="entry name" value="G PROTEIN-COUPLED RECEPTOR-RELATED"/>
    <property type="match status" value="1"/>
</dbReference>
<feature type="transmembrane region" description="Helical" evidence="2">
    <location>
        <begin position="1284"/>
        <end position="1313"/>
    </location>
</feature>
<evidence type="ECO:0000256" key="1">
    <source>
        <dbReference type="SAM" id="MobiDB-lite"/>
    </source>
</evidence>
<keyword evidence="2" id="KW-1133">Transmembrane helix</keyword>
<keyword evidence="2" id="KW-0472">Membrane</keyword>
<dbReference type="SUPFAM" id="SSF51126">
    <property type="entry name" value="Pectin lyase-like"/>
    <property type="match status" value="1"/>
</dbReference>
<dbReference type="InterPro" id="IPR011050">
    <property type="entry name" value="Pectin_lyase_fold/virulence"/>
</dbReference>
<organism evidence="3 4">
    <name type="scientific">Stylophora pistillata</name>
    <name type="common">Smooth cauliflower coral</name>
    <dbReference type="NCBI Taxonomy" id="50429"/>
    <lineage>
        <taxon>Eukaryota</taxon>
        <taxon>Metazoa</taxon>
        <taxon>Cnidaria</taxon>
        <taxon>Anthozoa</taxon>
        <taxon>Hexacorallia</taxon>
        <taxon>Scleractinia</taxon>
        <taxon>Astrocoeniina</taxon>
        <taxon>Pocilloporidae</taxon>
        <taxon>Stylophora</taxon>
    </lineage>
</organism>
<accession>A0A2B4SVY7</accession>
<dbReference type="PANTHER" id="PTHR11319:SF35">
    <property type="entry name" value="OUTER MEMBRANE PROTEIN PMPC-RELATED"/>
    <property type="match status" value="1"/>
</dbReference>
<reference evidence="4" key="1">
    <citation type="journal article" date="2017" name="bioRxiv">
        <title>Comparative analysis of the genomes of Stylophora pistillata and Acropora digitifera provides evidence for extensive differences between species of corals.</title>
        <authorList>
            <person name="Voolstra C.R."/>
            <person name="Li Y."/>
            <person name="Liew Y.J."/>
            <person name="Baumgarten S."/>
            <person name="Zoccola D."/>
            <person name="Flot J.-F."/>
            <person name="Tambutte S."/>
            <person name="Allemand D."/>
            <person name="Aranda M."/>
        </authorList>
    </citation>
    <scope>NUCLEOTIDE SEQUENCE [LARGE SCALE GENOMIC DNA]</scope>
</reference>
<keyword evidence="2" id="KW-0812">Transmembrane</keyword>
<gene>
    <name evidence="3" type="ORF">AWC38_SpisGene2125</name>
</gene>
<protein>
    <recommendedName>
        <fullName evidence="5">Tyrosine-protein kinase ephrin type A/B receptor-like domain-containing protein</fullName>
    </recommendedName>
</protein>
<sequence>MLKVPITEFGHYTQVRSNRTATRDRYLGQSSDAIGTVFSKEIYVSRCHGNSQPSCGGTMKTACKLIALGIAHAQWNDTISIDGTETSRDPYPCLPTTSQPDGIYVNKSLSLRRFGKAKVFIKCSSLRRIILDGSNTSDTVTIYLDGLTFIDSCIAVRMSTLNVVNCNFIDATSLSNAAAVVDFKTFDGNHSLLIAKSVFSNNSLPCISVVGNNLKIEVYDTVFTGNNASESKVRMVDVAVFMISVIRMMRYPSSMTFNNVSFIRNFALNGGCLHVKNADNVNASARYFNRNRANYKDLGHILQAHPKDHNSFHSTLEYISVSVSEGMFLHNFGGAIIVGGNLGLVDISVVNCDFINNSSPLSGGAMLVESSREFRLQIKDCKFVQNSARNEGSAIYILAVDFKVAKGFLLVENVSFQRNILRQPNFIEDVPLGGTLTICVESAYLQVNLVNVSFWHNKVDMGSSTLHLDARNSEVTIVDCNFHGNSQDERFPCGWTTILIFSIQLKFTLNRTSFSENIGSLTADNNTLAGQPVNFFVGASYVANITISGLLYRNNSGGGMLFKLGSNDVSSSTFSLGQSIFESNKFFSMEIRASTGAQLVIRQVNFTANKFESSVLQSLALLFFYIQNQGSKVKIEEATFKYNSIQGRILLFRLPPDQKDPLSCKIPRWIYRNYIQLFNATFDGNSADTSVVRLENGHNNLSNSQFVDNLAIYTLFASEGSTSLELVDTSFDQTKNWQNGLAVHIAVMVPSFTGFIYWASSGPIQLSNTTLSVESSQDIDAYFMVTGASEAKIDDTSVIQCPVGTLRKKVNLAHSHFVSNEACPNGLYNTMSESFILSCKQCSPGFYSVEPFATKCRPCPFGANCTTDIAAKPTFWGFPLLSDHGTVGFQGCPTGYCCPYLNVSCPYDNQGYLLSGCSGNRTGFLCGQCKTGYTETLFSPQCTTNDECEDHWFWSVVLFYSLTFAFLLVWKYPVMCFIQRILPWKITTHKRDASPSSPNGGGYIKVVFYFYQVANLVFMSEAFEIHLEDNYLLTPILGWFDFKAISSSKTLICPIRGLTVASKIFLEASQVLAVLVGVLVIFLFHGTVRKINKQSPIFPPSGQYLSATTECLLLGYSALAKGALKALNCVEIQSTIRFFYDGNVQCWCWWQKLCGVFLLVFIIPFVFVLYLGSRLLNSKIISPGQFVCGCTFPLPFAVMWVVKYRRIFKDSGAIVSSNEETPLRHSDSCNSAEQSSPFGESLDQSQAHSCNLVEDVVYGPFRKSHEDRGAGAVYWESVLIARRLVMICLHTFIVFPFIRIFCLSVTCAAILAYHLWKKPFQDSRVNHAETASLAALLLLAIINMADVVLGINDEVLSAQEQICMTVLHIVEIIILGTVPLAFALLIVVSVLWRLFEFIFKSLAGCCKSSADYIRNRNA</sequence>
<dbReference type="OrthoDB" id="439917at2759"/>
<evidence type="ECO:0000313" key="3">
    <source>
        <dbReference type="EMBL" id="PFX33040.1"/>
    </source>
</evidence>
<comment type="caution">
    <text evidence="3">The sequence shown here is derived from an EMBL/GenBank/DDBJ whole genome shotgun (WGS) entry which is preliminary data.</text>
</comment>
<feature type="region of interest" description="Disordered" evidence="1">
    <location>
        <begin position="1219"/>
        <end position="1243"/>
    </location>
</feature>
<dbReference type="Proteomes" id="UP000225706">
    <property type="component" value="Unassembled WGS sequence"/>
</dbReference>